<organism evidence="2 3">
    <name type="scientific">[Candida] anglica</name>
    <dbReference type="NCBI Taxonomy" id="148631"/>
    <lineage>
        <taxon>Eukaryota</taxon>
        <taxon>Fungi</taxon>
        <taxon>Dikarya</taxon>
        <taxon>Ascomycota</taxon>
        <taxon>Saccharomycotina</taxon>
        <taxon>Pichiomycetes</taxon>
        <taxon>Debaryomycetaceae</taxon>
        <taxon>Kurtzmaniella</taxon>
    </lineage>
</organism>
<dbReference type="Proteomes" id="UP001497600">
    <property type="component" value="Chromosome H"/>
</dbReference>
<reference evidence="2 3" key="1">
    <citation type="submission" date="2024-01" db="EMBL/GenBank/DDBJ databases">
        <authorList>
            <consortium name="Genoscope - CEA"/>
            <person name="William W."/>
        </authorList>
    </citation>
    <scope>NUCLEOTIDE SEQUENCE [LARGE SCALE GENOMIC DNA]</scope>
    <source>
        <strain evidence="2 3">29B2s-10</strain>
    </source>
</reference>
<keyword evidence="3" id="KW-1185">Reference proteome</keyword>
<sequence>MREVIPISLDQSSELESHEIIPKRCSRCRIKRYKESEDELIKYATCLSCRLKRKIKKPIDTIVYDDTKTFNDYHRFLQLLKTNLKQDLNDIKFNTITDPKEFPRFEFEDISKIKDLNTFYSNYSKKLTELYIKPISMVTGYKFPIRDYHKGGSKTKKITIMFVCSQDKTKQRKSRSKDKRNVLNKLKIFNCFSKINLCYDLILGNLLISYTHKSHIQSNISTYERNEPEQQQQQQQIHQDLTHIDHVQSIHNHSIQSIAAAAAAAAEAAVNTNLSRSDDLNPSLESTPSTNSNVNIDDRLIDS</sequence>
<feature type="compositionally biased region" description="Polar residues" evidence="1">
    <location>
        <begin position="283"/>
        <end position="295"/>
    </location>
</feature>
<accession>A0ABP0EJN8</accession>
<proteinExistence type="predicted"/>
<evidence type="ECO:0000256" key="1">
    <source>
        <dbReference type="SAM" id="MobiDB-lite"/>
    </source>
</evidence>
<gene>
    <name evidence="2" type="ORF">CAAN4_H05424</name>
</gene>
<evidence type="ECO:0000313" key="2">
    <source>
        <dbReference type="EMBL" id="CAK7920705.1"/>
    </source>
</evidence>
<dbReference type="EMBL" id="OZ004260">
    <property type="protein sequence ID" value="CAK7920705.1"/>
    <property type="molecule type" value="Genomic_DNA"/>
</dbReference>
<protein>
    <submittedName>
        <fullName evidence="2">Uncharacterized protein</fullName>
    </submittedName>
</protein>
<evidence type="ECO:0000313" key="3">
    <source>
        <dbReference type="Proteomes" id="UP001497600"/>
    </source>
</evidence>
<feature type="region of interest" description="Disordered" evidence="1">
    <location>
        <begin position="274"/>
        <end position="303"/>
    </location>
</feature>
<name>A0ABP0EJN8_9ASCO</name>